<dbReference type="PANTHER" id="PTHR35313">
    <property type="entry name" value="NO EXINE FORMATION 1"/>
    <property type="match status" value="1"/>
</dbReference>
<protein>
    <submittedName>
        <fullName evidence="2">Uncharacterized protein</fullName>
    </submittedName>
</protein>
<evidence type="ECO:0000313" key="2">
    <source>
        <dbReference type="EMBL" id="KAI5402623.1"/>
    </source>
</evidence>
<proteinExistence type="predicted"/>
<dbReference type="Gramene" id="Psat05G0028400-T1">
    <property type="protein sequence ID" value="KAI5402623.1"/>
    <property type="gene ID" value="KIW84_050284"/>
</dbReference>
<accession>A0A9D5AC86</accession>
<comment type="caution">
    <text evidence="2">The sequence shown here is derived from an EMBL/GenBank/DDBJ whole genome shotgun (WGS) entry which is preliminary data.</text>
</comment>
<name>A0A9D5AC86_PEA</name>
<sequence length="161" mass="17733">MVHGGRSVRVDGVSATSRRRGWGGWMKSDAGEGSSTKFRVGGDGEEGDLDEQLTTWPAIEGARTSLLGLYAIIFMLIALEIKGNLASIIWEKVIDSSGIRHNHSGQTASASSLPRERFMQCYWAYTIPSFTIKRVAVDEALLVVRSVIYFFLAFSPIHQPI</sequence>
<dbReference type="EMBL" id="JAMSHJ010000005">
    <property type="protein sequence ID" value="KAI5402623.1"/>
    <property type="molecule type" value="Genomic_DNA"/>
</dbReference>
<dbReference type="AlphaFoldDB" id="A0A9D5AC86"/>
<reference evidence="2 3" key="1">
    <citation type="journal article" date="2022" name="Nat. Genet.">
        <title>Improved pea reference genome and pan-genome highlight genomic features and evolutionary characteristics.</title>
        <authorList>
            <person name="Yang T."/>
            <person name="Liu R."/>
            <person name="Luo Y."/>
            <person name="Hu S."/>
            <person name="Wang D."/>
            <person name="Wang C."/>
            <person name="Pandey M.K."/>
            <person name="Ge S."/>
            <person name="Xu Q."/>
            <person name="Li N."/>
            <person name="Li G."/>
            <person name="Huang Y."/>
            <person name="Saxena R.K."/>
            <person name="Ji Y."/>
            <person name="Li M."/>
            <person name="Yan X."/>
            <person name="He Y."/>
            <person name="Liu Y."/>
            <person name="Wang X."/>
            <person name="Xiang C."/>
            <person name="Varshney R.K."/>
            <person name="Ding H."/>
            <person name="Gao S."/>
            <person name="Zong X."/>
        </authorList>
    </citation>
    <scope>NUCLEOTIDE SEQUENCE [LARGE SCALE GENOMIC DNA]</scope>
    <source>
        <strain evidence="2 3">cv. Zhongwan 6</strain>
    </source>
</reference>
<organism evidence="2 3">
    <name type="scientific">Pisum sativum</name>
    <name type="common">Garden pea</name>
    <name type="synonym">Lathyrus oleraceus</name>
    <dbReference type="NCBI Taxonomy" id="3888"/>
    <lineage>
        <taxon>Eukaryota</taxon>
        <taxon>Viridiplantae</taxon>
        <taxon>Streptophyta</taxon>
        <taxon>Embryophyta</taxon>
        <taxon>Tracheophyta</taxon>
        <taxon>Spermatophyta</taxon>
        <taxon>Magnoliopsida</taxon>
        <taxon>eudicotyledons</taxon>
        <taxon>Gunneridae</taxon>
        <taxon>Pentapetalae</taxon>
        <taxon>rosids</taxon>
        <taxon>fabids</taxon>
        <taxon>Fabales</taxon>
        <taxon>Fabaceae</taxon>
        <taxon>Papilionoideae</taxon>
        <taxon>50 kb inversion clade</taxon>
        <taxon>NPAAA clade</taxon>
        <taxon>Hologalegina</taxon>
        <taxon>IRL clade</taxon>
        <taxon>Fabeae</taxon>
        <taxon>Lathyrus</taxon>
    </lineage>
</organism>
<dbReference type="PANTHER" id="PTHR35313:SF1">
    <property type="entry name" value="NO EXINE FORMATION 1"/>
    <property type="match status" value="1"/>
</dbReference>
<evidence type="ECO:0000313" key="3">
    <source>
        <dbReference type="Proteomes" id="UP001058974"/>
    </source>
</evidence>
<gene>
    <name evidence="2" type="ORF">KIW84_050284</name>
</gene>
<keyword evidence="3" id="KW-1185">Reference proteome</keyword>
<evidence type="ECO:0000256" key="1">
    <source>
        <dbReference type="SAM" id="MobiDB-lite"/>
    </source>
</evidence>
<dbReference type="Proteomes" id="UP001058974">
    <property type="component" value="Chromosome 5"/>
</dbReference>
<feature type="region of interest" description="Disordered" evidence="1">
    <location>
        <begin position="1"/>
        <end position="48"/>
    </location>
</feature>